<organism evidence="2 3">
    <name type="scientific">Nocardioides humilatus</name>
    <dbReference type="NCBI Taxonomy" id="2607660"/>
    <lineage>
        <taxon>Bacteria</taxon>
        <taxon>Bacillati</taxon>
        <taxon>Actinomycetota</taxon>
        <taxon>Actinomycetes</taxon>
        <taxon>Propionibacteriales</taxon>
        <taxon>Nocardioidaceae</taxon>
        <taxon>Nocardioides</taxon>
    </lineage>
</organism>
<dbReference type="InterPro" id="IPR029033">
    <property type="entry name" value="His_PPase_superfam"/>
</dbReference>
<dbReference type="InterPro" id="IPR013078">
    <property type="entry name" value="His_Pase_superF_clade-1"/>
</dbReference>
<comment type="caution">
    <text evidence="2">The sequence shown here is derived from an EMBL/GenBank/DDBJ whole genome shotgun (WGS) entry which is preliminary data.</text>
</comment>
<dbReference type="SUPFAM" id="SSF53254">
    <property type="entry name" value="Phosphoglycerate mutase-like"/>
    <property type="match status" value="1"/>
</dbReference>
<dbReference type="PANTHER" id="PTHR20935">
    <property type="entry name" value="PHOSPHOGLYCERATE MUTASE-RELATED"/>
    <property type="match status" value="1"/>
</dbReference>
<sequence>MKVLHLVRHGQASFGKRDYDALSDLGHEQSRLLGRAFAVREVIPDVVIRGELRRHRETAEGILAGLADVGVQREIPVIVDAGWDEFDFQHVVEVHKPLYKSRTLMVADLARSRAPKAKFQEIFEEATTRWTGGTADGDYHESFPAFTGRVQAALKAAAARMPGRGTAVIVTSGGPIGLATSHLLAGDASLWGQLNRVAVNTAVTKVINGGSGLTLASYNDHSHVEHDRRMLTYR</sequence>
<evidence type="ECO:0000313" key="2">
    <source>
        <dbReference type="EMBL" id="KAA1418908.1"/>
    </source>
</evidence>
<proteinExistence type="predicted"/>
<dbReference type="CDD" id="cd07067">
    <property type="entry name" value="HP_PGM_like"/>
    <property type="match status" value="1"/>
</dbReference>
<dbReference type="Gene3D" id="3.40.50.1240">
    <property type="entry name" value="Phosphoglycerate mutase-like"/>
    <property type="match status" value="1"/>
</dbReference>
<reference evidence="2 3" key="2">
    <citation type="submission" date="2019-09" db="EMBL/GenBank/DDBJ databases">
        <authorList>
            <person name="Jin C."/>
        </authorList>
    </citation>
    <scope>NUCLEOTIDE SEQUENCE [LARGE SCALE GENOMIC DNA]</scope>
    <source>
        <strain evidence="2 3">BN130099</strain>
    </source>
</reference>
<dbReference type="EMBL" id="VUJV01000003">
    <property type="protein sequence ID" value="KAA1418908.1"/>
    <property type="molecule type" value="Genomic_DNA"/>
</dbReference>
<keyword evidence="1" id="KW-0378">Hydrolase</keyword>
<dbReference type="InterPro" id="IPR051021">
    <property type="entry name" value="Mito_Ser/Thr_phosphatase"/>
</dbReference>
<dbReference type="GO" id="GO:0016787">
    <property type="term" value="F:hydrolase activity"/>
    <property type="evidence" value="ECO:0007669"/>
    <property type="project" value="UniProtKB-KW"/>
</dbReference>
<dbReference type="SMART" id="SM00855">
    <property type="entry name" value="PGAM"/>
    <property type="match status" value="1"/>
</dbReference>
<reference evidence="2 3" key="1">
    <citation type="submission" date="2019-09" db="EMBL/GenBank/DDBJ databases">
        <title>Nocardioides panacisoli sp. nov., isolated from the soil of a ginseng field.</title>
        <authorList>
            <person name="Cho C."/>
        </authorList>
    </citation>
    <scope>NUCLEOTIDE SEQUENCE [LARGE SCALE GENOMIC DNA]</scope>
    <source>
        <strain evidence="2 3">BN130099</strain>
    </source>
</reference>
<name>A0A5B1LFF2_9ACTN</name>
<accession>A0A5B1LFF2</accession>
<dbReference type="PANTHER" id="PTHR20935:SF0">
    <property type="entry name" value="SERINE_THREONINE-PROTEIN PHOSPHATASE PGAM5, MITOCHONDRIAL"/>
    <property type="match status" value="1"/>
</dbReference>
<evidence type="ECO:0000256" key="1">
    <source>
        <dbReference type="ARBA" id="ARBA00022801"/>
    </source>
</evidence>
<dbReference type="Proteomes" id="UP000325003">
    <property type="component" value="Unassembled WGS sequence"/>
</dbReference>
<evidence type="ECO:0000313" key="3">
    <source>
        <dbReference type="Proteomes" id="UP000325003"/>
    </source>
</evidence>
<dbReference type="RefSeq" id="WP_149728248.1">
    <property type="nucleotide sequence ID" value="NZ_VUJV01000003.1"/>
</dbReference>
<keyword evidence="3" id="KW-1185">Reference proteome</keyword>
<protein>
    <submittedName>
        <fullName evidence="2">Histidine phosphatase family protein</fullName>
    </submittedName>
</protein>
<dbReference type="AlphaFoldDB" id="A0A5B1LFF2"/>
<gene>
    <name evidence="2" type="ORF">F0U44_10550</name>
</gene>
<dbReference type="Pfam" id="PF00300">
    <property type="entry name" value="His_Phos_1"/>
    <property type="match status" value="1"/>
</dbReference>